<dbReference type="Gene3D" id="1.25.40.10">
    <property type="entry name" value="Tetratricopeptide repeat domain"/>
    <property type="match status" value="2"/>
</dbReference>
<dbReference type="eggNOG" id="COG4585">
    <property type="taxonomic scope" value="Bacteria"/>
</dbReference>
<dbReference type="PANTHER" id="PTHR24421:SF10">
    <property type="entry name" value="NITRATE_NITRITE SENSOR PROTEIN NARQ"/>
    <property type="match status" value="1"/>
</dbReference>
<keyword evidence="5" id="KW-0547">Nucleotide-binding</keyword>
<feature type="domain" description="Histidine kinase" evidence="9">
    <location>
        <begin position="472"/>
        <end position="653"/>
    </location>
</feature>
<keyword evidence="4" id="KW-0808">Transferase</keyword>
<evidence type="ECO:0000256" key="8">
    <source>
        <dbReference type="ARBA" id="ARBA00023012"/>
    </source>
</evidence>
<dbReference type="GO" id="GO:0005524">
    <property type="term" value="F:ATP binding"/>
    <property type="evidence" value="ECO:0007669"/>
    <property type="project" value="UniProtKB-KW"/>
</dbReference>
<dbReference type="SMART" id="SM00028">
    <property type="entry name" value="TPR"/>
    <property type="match status" value="4"/>
</dbReference>
<dbReference type="InterPro" id="IPR003594">
    <property type="entry name" value="HATPase_dom"/>
</dbReference>
<keyword evidence="7" id="KW-0067">ATP-binding</keyword>
<evidence type="ECO:0000259" key="9">
    <source>
        <dbReference type="PROSITE" id="PS50109"/>
    </source>
</evidence>
<organism evidence="10 11">
    <name type="scientific">Myroides odoratimimus</name>
    <dbReference type="NCBI Taxonomy" id="76832"/>
    <lineage>
        <taxon>Bacteria</taxon>
        <taxon>Pseudomonadati</taxon>
        <taxon>Bacteroidota</taxon>
        <taxon>Flavobacteriia</taxon>
        <taxon>Flavobacteriales</taxon>
        <taxon>Flavobacteriaceae</taxon>
        <taxon>Myroides</taxon>
    </lineage>
</organism>
<dbReference type="SUPFAM" id="SSF48452">
    <property type="entry name" value="TPR-like"/>
    <property type="match status" value="1"/>
</dbReference>
<dbReference type="PROSITE" id="PS50109">
    <property type="entry name" value="HIS_KIN"/>
    <property type="match status" value="1"/>
</dbReference>
<dbReference type="SUPFAM" id="SSF55874">
    <property type="entry name" value="ATPase domain of HSP90 chaperone/DNA topoisomerase II/histidine kinase"/>
    <property type="match status" value="1"/>
</dbReference>
<reference evidence="10 11" key="1">
    <citation type="journal article" date="2016" name="J. Zhejiang Univ. Sci. B">
        <title>Antibiotic resistance mechanisms of Myroides sp.</title>
        <authorList>
            <person name="Hu S."/>
            <person name="Yuan S."/>
            <person name="Qu H."/>
            <person name="Jiang T."/>
            <person name="Zhou Y."/>
            <person name="Wang M."/>
            <person name="Ming D."/>
        </authorList>
    </citation>
    <scope>NUCLEOTIDE SEQUENCE [LARGE SCALE GENOMIC DNA]</scope>
    <source>
        <strain evidence="10 11">PR63039</strain>
    </source>
</reference>
<dbReference type="EMBL" id="CP013690">
    <property type="protein sequence ID" value="ALU27556.1"/>
    <property type="molecule type" value="Genomic_DNA"/>
</dbReference>
<dbReference type="GO" id="GO:0046983">
    <property type="term" value="F:protein dimerization activity"/>
    <property type="evidence" value="ECO:0007669"/>
    <property type="project" value="InterPro"/>
</dbReference>
<dbReference type="GO" id="GO:0000155">
    <property type="term" value="F:phosphorelay sensor kinase activity"/>
    <property type="evidence" value="ECO:0007669"/>
    <property type="project" value="InterPro"/>
</dbReference>
<dbReference type="Proteomes" id="UP000069030">
    <property type="component" value="Chromosome"/>
</dbReference>
<evidence type="ECO:0000313" key="11">
    <source>
        <dbReference type="Proteomes" id="UP000069030"/>
    </source>
</evidence>
<name>A0A0S7EK20_9FLAO</name>
<sequence>MLKKLYLLVSFTLFISFSYGQQLLPLDEEGYFREINEQIKTSKSEKNRLEHYLLLAEFYAPTDSVKSKEALTKVLSSPHKHLLSKGVIAYYQGIYETNQGSKSKAKQYYEEAIKELKEDKENVDVLIRSWYNYAYVQVEDMGYEVLLKILTEKCIPLSEKAGNKLYLAYANTQVGLTFMSVGQFDKAEEYHFKALEVLKELPEEETIHLITYFNLVSNYCYQANSTAAKIYLDKATQLLEHYPNSRQYPNYYYQLAMYHTTRQEYKPALVSLNKGIELSKQMKQPKLTQMLYFRVYNVYLMQSDYEGAKLILEQILKDNILSKEAVNRKITFTQLAAVNEVLGDYKEAYQWMKKSSVLGDSLQQQKLLEKMNELEIIHDTHDKEQTINQLIQEKKEDALMAKNRNMRMLFLAIGLVLSVIIAILAFRNYKNQQKLNQQINISHQQELINLENKRKYEASQAVLKGEEQERQRIAQDLHDSMGGMLANIRMSISSTETSESSGLLAKIDKSIIEMRRISRNLMPETLKNLGLEIALKELCESMTYEKMSIQFEAFTISTTIPFQTQLALYRIAQEGLSNIIKYAQADNVIVQISQNEDLLTLTIEDDGVGFDTTKVVYGLGIKNMESRVQLINGTLSIDSQKGQGTTINVECNV</sequence>
<dbReference type="GO" id="GO:0016020">
    <property type="term" value="C:membrane"/>
    <property type="evidence" value="ECO:0007669"/>
    <property type="project" value="InterPro"/>
</dbReference>
<dbReference type="InterPro" id="IPR005467">
    <property type="entry name" value="His_kinase_dom"/>
</dbReference>
<dbReference type="InterPro" id="IPR011990">
    <property type="entry name" value="TPR-like_helical_dom_sf"/>
</dbReference>
<keyword evidence="6 10" id="KW-0418">Kinase</keyword>
<comment type="catalytic activity">
    <reaction evidence="1">
        <text>ATP + protein L-histidine = ADP + protein N-phospho-L-histidine.</text>
        <dbReference type="EC" id="2.7.13.3"/>
    </reaction>
</comment>
<evidence type="ECO:0000256" key="6">
    <source>
        <dbReference type="ARBA" id="ARBA00022777"/>
    </source>
</evidence>
<dbReference type="PANTHER" id="PTHR24421">
    <property type="entry name" value="NITRATE/NITRITE SENSOR PROTEIN NARX-RELATED"/>
    <property type="match status" value="1"/>
</dbReference>
<gene>
    <name evidence="10" type="ORF">AS202_16020</name>
</gene>
<dbReference type="eggNOG" id="COG0457">
    <property type="taxonomic scope" value="Bacteria"/>
</dbReference>
<evidence type="ECO:0000313" key="10">
    <source>
        <dbReference type="EMBL" id="ALU27556.1"/>
    </source>
</evidence>
<dbReference type="RefSeq" id="WP_058699678.1">
    <property type="nucleotide sequence ID" value="NZ_BCMQ01000011.1"/>
</dbReference>
<accession>A0A0S7EK20</accession>
<dbReference type="Gene3D" id="3.30.565.10">
    <property type="entry name" value="Histidine kinase-like ATPase, C-terminal domain"/>
    <property type="match status" value="1"/>
</dbReference>
<keyword evidence="3" id="KW-0597">Phosphoprotein</keyword>
<dbReference type="InterPro" id="IPR050482">
    <property type="entry name" value="Sensor_HK_TwoCompSys"/>
</dbReference>
<dbReference type="Pfam" id="PF07730">
    <property type="entry name" value="HisKA_3"/>
    <property type="match status" value="1"/>
</dbReference>
<evidence type="ECO:0000256" key="4">
    <source>
        <dbReference type="ARBA" id="ARBA00022679"/>
    </source>
</evidence>
<protein>
    <recommendedName>
        <fullName evidence="2">histidine kinase</fullName>
        <ecNumber evidence="2">2.7.13.3</ecNumber>
    </recommendedName>
</protein>
<dbReference type="InterPro" id="IPR011712">
    <property type="entry name" value="Sig_transdc_His_kin_sub3_dim/P"/>
</dbReference>
<keyword evidence="8" id="KW-0902">Two-component regulatory system</keyword>
<proteinExistence type="predicted"/>
<evidence type="ECO:0000256" key="5">
    <source>
        <dbReference type="ARBA" id="ARBA00022741"/>
    </source>
</evidence>
<dbReference type="EC" id="2.7.13.3" evidence="2"/>
<dbReference type="InterPro" id="IPR019734">
    <property type="entry name" value="TPR_rpt"/>
</dbReference>
<evidence type="ECO:0000256" key="2">
    <source>
        <dbReference type="ARBA" id="ARBA00012438"/>
    </source>
</evidence>
<dbReference type="InterPro" id="IPR036890">
    <property type="entry name" value="HATPase_C_sf"/>
</dbReference>
<dbReference type="Pfam" id="PF02518">
    <property type="entry name" value="HATPase_c"/>
    <property type="match status" value="1"/>
</dbReference>
<evidence type="ECO:0000256" key="1">
    <source>
        <dbReference type="ARBA" id="ARBA00000085"/>
    </source>
</evidence>
<dbReference type="Gene3D" id="1.20.5.1930">
    <property type="match status" value="1"/>
</dbReference>
<dbReference type="AlphaFoldDB" id="A0A0S7EK20"/>
<dbReference type="KEGG" id="mod:AS202_16020"/>
<evidence type="ECO:0000256" key="7">
    <source>
        <dbReference type="ARBA" id="ARBA00022840"/>
    </source>
</evidence>
<dbReference type="CDD" id="cd16917">
    <property type="entry name" value="HATPase_UhpB-NarQ-NarX-like"/>
    <property type="match status" value="1"/>
</dbReference>
<evidence type="ECO:0000256" key="3">
    <source>
        <dbReference type="ARBA" id="ARBA00022553"/>
    </source>
</evidence>